<dbReference type="Proteomes" id="UP001217838">
    <property type="component" value="Unassembled WGS sequence"/>
</dbReference>
<feature type="compositionally biased region" description="Basic and acidic residues" evidence="1">
    <location>
        <begin position="565"/>
        <end position="579"/>
    </location>
</feature>
<evidence type="ECO:0008006" key="5">
    <source>
        <dbReference type="Google" id="ProtNLM"/>
    </source>
</evidence>
<gene>
    <name evidence="3" type="ORF">POL58_25715</name>
</gene>
<feature type="region of interest" description="Disordered" evidence="1">
    <location>
        <begin position="561"/>
        <end position="596"/>
    </location>
</feature>
<sequence length="596" mass="62894">MRSPRAWSYVTYLASSLVLLGACPPSTATTTDGDPTTTDAQTQSTETAGDCPIGDLGCPCTQGGGCNPGMMCSPDQTCVGDEVTTTDGPTSLTSTSSTGGESSTTIEETSTTSPPVPCDPADGNPNPDCMAIDANQPYCSDSQVCGGCTVLPPDGCAIIDPTTPICNPEDGKCVECTLDDASLCGGSTPACNPATNACEGCFEHSHCPDTACDILKRECFPSDRIVWVRHGSLQDNPPTCTDKVPQGGFMEAPYCNANLAIAHAQYEGPSSGWTFKFLDAAIFNSFHGSITAPSVEVDEPISYAFVHVGEYSQEEASQHQHTQLQASNPVINIGANITAYVDNFAVYSVAQSDNGVGVLCQSNSTVFLDDSFIRGTRGAGIRSFGCDVYLRRSSVYSSKTEGVELNCAEQHCELHMVNSYLTENQHFQGDGGGGIVAENATLDINFSAILGNNAEVDANDPAARGDSIHCIGENVGGTIRNSVIGRKPMGNMLSIKCTDMLKVKTSLIDSNEFKEGNGKKDGETILQYFLGNLITGACPIDPDPGDTEEEKLQLDPSDLNLATWEKGDPQVDFDGDPRQAKNMQPEPVGADVLPKP</sequence>
<feature type="chain" id="PRO_5046075702" description="Right handed beta helix domain-containing protein" evidence="2">
    <location>
        <begin position="29"/>
        <end position="596"/>
    </location>
</feature>
<reference evidence="3 4" key="1">
    <citation type="submission" date="2022-11" db="EMBL/GenBank/DDBJ databases">
        <title>Minimal conservation of predation-associated metabolite biosynthetic gene clusters underscores biosynthetic potential of Myxococcota including descriptions for ten novel species: Archangium lansinium sp. nov., Myxococcus landrumus sp. nov., Nannocystis bai.</title>
        <authorList>
            <person name="Ahearne A."/>
            <person name="Stevens C."/>
            <person name="Dowd S."/>
        </authorList>
    </citation>
    <scope>NUCLEOTIDE SEQUENCE [LARGE SCALE GENOMIC DNA]</scope>
    <source>
        <strain evidence="3 4">NCELM</strain>
    </source>
</reference>
<feature type="signal peptide" evidence="2">
    <location>
        <begin position="1"/>
        <end position="28"/>
    </location>
</feature>
<evidence type="ECO:0000313" key="3">
    <source>
        <dbReference type="EMBL" id="MDC0671180.1"/>
    </source>
</evidence>
<evidence type="ECO:0000256" key="2">
    <source>
        <dbReference type="SAM" id="SignalP"/>
    </source>
</evidence>
<dbReference type="SUPFAM" id="SSF51126">
    <property type="entry name" value="Pectin lyase-like"/>
    <property type="match status" value="1"/>
</dbReference>
<name>A0ABT5BAL6_9BACT</name>
<dbReference type="EMBL" id="JAQNDN010000014">
    <property type="protein sequence ID" value="MDC0671180.1"/>
    <property type="molecule type" value="Genomic_DNA"/>
</dbReference>
<protein>
    <recommendedName>
        <fullName evidence="5">Right handed beta helix domain-containing protein</fullName>
    </recommendedName>
</protein>
<comment type="caution">
    <text evidence="3">The sequence shown here is derived from an EMBL/GenBank/DDBJ whole genome shotgun (WGS) entry which is preliminary data.</text>
</comment>
<feature type="compositionally biased region" description="Low complexity" evidence="1">
    <location>
        <begin position="85"/>
        <end position="113"/>
    </location>
</feature>
<feature type="region of interest" description="Disordered" evidence="1">
    <location>
        <begin position="83"/>
        <end position="120"/>
    </location>
</feature>
<organism evidence="3 4">
    <name type="scientific">Nannocystis radixulma</name>
    <dbReference type="NCBI Taxonomy" id="2995305"/>
    <lineage>
        <taxon>Bacteria</taxon>
        <taxon>Pseudomonadati</taxon>
        <taxon>Myxococcota</taxon>
        <taxon>Polyangia</taxon>
        <taxon>Nannocystales</taxon>
        <taxon>Nannocystaceae</taxon>
        <taxon>Nannocystis</taxon>
    </lineage>
</organism>
<dbReference type="RefSeq" id="WP_272001270.1">
    <property type="nucleotide sequence ID" value="NZ_JAQNDN010000014.1"/>
</dbReference>
<feature type="region of interest" description="Disordered" evidence="1">
    <location>
        <begin position="27"/>
        <end position="48"/>
    </location>
</feature>
<keyword evidence="4" id="KW-1185">Reference proteome</keyword>
<keyword evidence="2" id="KW-0732">Signal</keyword>
<evidence type="ECO:0000313" key="4">
    <source>
        <dbReference type="Proteomes" id="UP001217838"/>
    </source>
</evidence>
<accession>A0ABT5BAL6</accession>
<dbReference type="InterPro" id="IPR011050">
    <property type="entry name" value="Pectin_lyase_fold/virulence"/>
</dbReference>
<proteinExistence type="predicted"/>
<dbReference type="PROSITE" id="PS51257">
    <property type="entry name" value="PROKAR_LIPOPROTEIN"/>
    <property type="match status" value="1"/>
</dbReference>
<evidence type="ECO:0000256" key="1">
    <source>
        <dbReference type="SAM" id="MobiDB-lite"/>
    </source>
</evidence>